<dbReference type="SUPFAM" id="SSF53756">
    <property type="entry name" value="UDP-Glycosyltransferase/glycogen phosphorylase"/>
    <property type="match status" value="1"/>
</dbReference>
<evidence type="ECO:0000313" key="4">
    <source>
        <dbReference type="Proteomes" id="UP000682713"/>
    </source>
</evidence>
<comment type="caution">
    <text evidence="3">The sequence shown here is derived from an EMBL/GenBank/DDBJ whole genome shotgun (WGS) entry which is preliminary data.</text>
</comment>
<dbReference type="Pfam" id="PF00534">
    <property type="entry name" value="Glycos_transf_1"/>
    <property type="match status" value="1"/>
</dbReference>
<feature type="domain" description="Glycosyltransferase subfamily 4-like N-terminal" evidence="2">
    <location>
        <begin position="17"/>
        <end position="176"/>
    </location>
</feature>
<dbReference type="InterPro" id="IPR001296">
    <property type="entry name" value="Glyco_trans_1"/>
</dbReference>
<evidence type="ECO:0000259" key="1">
    <source>
        <dbReference type="Pfam" id="PF00534"/>
    </source>
</evidence>
<sequence length="374" mass="42536">MAEPKRVLHIVSALERGGAETIIMNIYRHIDREKVQFDFITHSYEQGDFDQEIKEMGGNIFRISSLGSSGPIHYLKSLIKVMSSSKYTAIHAHTDFQSGFPALAAKICKINHRICHSHSNNWLKNGFKGLLMLKVLQMLIKMSATKLCSCSEEAASFLYGRYSNRVHILKNGIDINEFLEVDKKARDQILEELQISMDVKIIGHVGRFSESKNHLFLLKVLKQMVEKDPSYIALLVGDGPLRQTIELEVERLGLDKHVRFLGVRSDIPKLMKVFDVFLFPSKFEGFGIVLLEAQCAGIPCIVADTVPKSTDMELGLVTYLPLEEDLLRWSNSIENSFKIEKPNKIIILNNLSKLGFNIQDNVHDWLQLYGLRTM</sequence>
<gene>
    <name evidence="3" type="ORF">KHA93_01835</name>
</gene>
<dbReference type="Proteomes" id="UP000682713">
    <property type="component" value="Unassembled WGS sequence"/>
</dbReference>
<reference evidence="3 4" key="1">
    <citation type="submission" date="2021-05" db="EMBL/GenBank/DDBJ databases">
        <title>Novel Bacillus species.</title>
        <authorList>
            <person name="Liu G."/>
        </authorList>
    </citation>
    <scope>NUCLEOTIDE SEQUENCE [LARGE SCALE GENOMIC DNA]</scope>
    <source>
        <strain evidence="3 4">FJAT-49732</strain>
    </source>
</reference>
<proteinExistence type="predicted"/>
<dbReference type="InterPro" id="IPR050194">
    <property type="entry name" value="Glycosyltransferase_grp1"/>
</dbReference>
<dbReference type="PANTHER" id="PTHR45947">
    <property type="entry name" value="SULFOQUINOVOSYL TRANSFERASE SQD2"/>
    <property type="match status" value="1"/>
</dbReference>
<dbReference type="PANTHER" id="PTHR45947:SF3">
    <property type="entry name" value="SULFOQUINOVOSYL TRANSFERASE SQD2"/>
    <property type="match status" value="1"/>
</dbReference>
<dbReference type="AlphaFoldDB" id="A0A942THX8"/>
<dbReference type="RefSeq" id="WP_213109161.1">
    <property type="nucleotide sequence ID" value="NZ_JAGYPJ010000001.1"/>
</dbReference>
<name>A0A942THX8_9BACI</name>
<dbReference type="Gene3D" id="3.40.50.2000">
    <property type="entry name" value="Glycogen Phosphorylase B"/>
    <property type="match status" value="2"/>
</dbReference>
<protein>
    <submittedName>
        <fullName evidence="3">Glycosyltransferase family 1 protein</fullName>
    </submittedName>
</protein>
<dbReference type="CDD" id="cd03812">
    <property type="entry name" value="GT4_CapH-like"/>
    <property type="match status" value="1"/>
</dbReference>
<organism evidence="3 4">
    <name type="scientific">Lederbergia citrisecunda</name>
    <dbReference type="NCBI Taxonomy" id="2833583"/>
    <lineage>
        <taxon>Bacteria</taxon>
        <taxon>Bacillati</taxon>
        <taxon>Bacillota</taxon>
        <taxon>Bacilli</taxon>
        <taxon>Bacillales</taxon>
        <taxon>Bacillaceae</taxon>
        <taxon>Lederbergia</taxon>
    </lineage>
</organism>
<dbReference type="Pfam" id="PF13439">
    <property type="entry name" value="Glyco_transf_4"/>
    <property type="match status" value="1"/>
</dbReference>
<feature type="domain" description="Glycosyl transferase family 1" evidence="1">
    <location>
        <begin position="187"/>
        <end position="306"/>
    </location>
</feature>
<accession>A0A942THX8</accession>
<dbReference type="GO" id="GO:0016757">
    <property type="term" value="F:glycosyltransferase activity"/>
    <property type="evidence" value="ECO:0007669"/>
    <property type="project" value="InterPro"/>
</dbReference>
<keyword evidence="4" id="KW-1185">Reference proteome</keyword>
<dbReference type="InterPro" id="IPR028098">
    <property type="entry name" value="Glyco_trans_4-like_N"/>
</dbReference>
<evidence type="ECO:0000259" key="2">
    <source>
        <dbReference type="Pfam" id="PF13439"/>
    </source>
</evidence>
<evidence type="ECO:0000313" key="3">
    <source>
        <dbReference type="EMBL" id="MBS4198401.1"/>
    </source>
</evidence>
<dbReference type="EMBL" id="JAGYPJ010000001">
    <property type="protein sequence ID" value="MBS4198401.1"/>
    <property type="molecule type" value="Genomic_DNA"/>
</dbReference>